<dbReference type="InterPro" id="IPR001967">
    <property type="entry name" value="Peptidase_S11_N"/>
</dbReference>
<evidence type="ECO:0000256" key="1">
    <source>
        <dbReference type="ARBA" id="ARBA00003217"/>
    </source>
</evidence>
<evidence type="ECO:0000256" key="16">
    <source>
        <dbReference type="SAM" id="SignalP"/>
    </source>
</evidence>
<proteinExistence type="inferred from homology"/>
<dbReference type="GO" id="GO:0006508">
    <property type="term" value="P:proteolysis"/>
    <property type="evidence" value="ECO:0007669"/>
    <property type="project" value="UniProtKB-KW"/>
</dbReference>
<dbReference type="InterPro" id="IPR012338">
    <property type="entry name" value="Beta-lactam/transpept-like"/>
</dbReference>
<evidence type="ECO:0000256" key="14">
    <source>
        <dbReference type="PIRSR" id="PIRSR618044-2"/>
    </source>
</evidence>
<dbReference type="PANTHER" id="PTHR21581:SF11">
    <property type="entry name" value="D-ALANYL-D-ALANINE CARBOXYPEPTIDASE DACA"/>
    <property type="match status" value="1"/>
</dbReference>
<dbReference type="SUPFAM" id="SSF56601">
    <property type="entry name" value="beta-lactamase/transpeptidase-like"/>
    <property type="match status" value="1"/>
</dbReference>
<evidence type="ECO:0000256" key="9">
    <source>
        <dbReference type="ARBA" id="ARBA00022960"/>
    </source>
</evidence>
<reference evidence="18 19" key="1">
    <citation type="journal article" date="2018" name="J. Microbiol.">
        <title>Salicibibacter kimchii gen. nov., sp. nov., a moderately halophilic and alkalitolerant bacterium in the family Bacillaceae, isolated from kimchi.</title>
        <authorList>
            <person name="Jang J.Y."/>
            <person name="Oh Y.J."/>
            <person name="Lim S.K."/>
            <person name="Park H.K."/>
            <person name="Lee C."/>
            <person name="Kim J.Y."/>
            <person name="Lee M.A."/>
            <person name="Choi H.J."/>
        </authorList>
    </citation>
    <scope>NUCLEOTIDE SEQUENCE [LARGE SCALE GENOMIC DNA]</scope>
    <source>
        <strain evidence="18 19">NKC1-1</strain>
    </source>
</reference>
<keyword evidence="6" id="KW-0645">Protease</keyword>
<dbReference type="Pfam" id="PF00768">
    <property type="entry name" value="Peptidase_S11"/>
    <property type="match status" value="1"/>
</dbReference>
<dbReference type="EC" id="3.4.16.4" evidence="4"/>
<accession>A0A345BZX8</accession>
<dbReference type="SUPFAM" id="SSF69189">
    <property type="entry name" value="Penicillin-binding protein associated domain"/>
    <property type="match status" value="1"/>
</dbReference>
<comment type="similarity">
    <text evidence="3 15">Belongs to the peptidase S11 family.</text>
</comment>
<dbReference type="SMART" id="SM00936">
    <property type="entry name" value="PBP5_C"/>
    <property type="match status" value="1"/>
</dbReference>
<feature type="chain" id="PRO_5016616469" description="serine-type D-Ala-D-Ala carboxypeptidase" evidence="16">
    <location>
        <begin position="30"/>
        <end position="447"/>
    </location>
</feature>
<keyword evidence="9" id="KW-0133">Cell shape</keyword>
<dbReference type="EMBL" id="CP031092">
    <property type="protein sequence ID" value="AXF56509.1"/>
    <property type="molecule type" value="Genomic_DNA"/>
</dbReference>
<feature type="active site" description="Acyl-ester intermediate" evidence="13">
    <location>
        <position position="63"/>
    </location>
</feature>
<dbReference type="PANTHER" id="PTHR21581">
    <property type="entry name" value="D-ALANYL-D-ALANINE CARBOXYPEPTIDASE"/>
    <property type="match status" value="1"/>
</dbReference>
<dbReference type="GO" id="GO:0008360">
    <property type="term" value="P:regulation of cell shape"/>
    <property type="evidence" value="ECO:0007669"/>
    <property type="project" value="UniProtKB-KW"/>
</dbReference>
<dbReference type="OrthoDB" id="9791132at2"/>
<evidence type="ECO:0000256" key="10">
    <source>
        <dbReference type="ARBA" id="ARBA00022984"/>
    </source>
</evidence>
<dbReference type="Gene3D" id="2.60.410.10">
    <property type="entry name" value="D-Ala-D-Ala carboxypeptidase, C-terminal domain"/>
    <property type="match status" value="1"/>
</dbReference>
<keyword evidence="10" id="KW-0573">Peptidoglycan synthesis</keyword>
<evidence type="ECO:0000313" key="18">
    <source>
        <dbReference type="EMBL" id="AXF56509.1"/>
    </source>
</evidence>
<comment type="pathway">
    <text evidence="2">Cell wall biogenesis; peptidoglycan biosynthesis.</text>
</comment>
<evidence type="ECO:0000256" key="13">
    <source>
        <dbReference type="PIRSR" id="PIRSR618044-1"/>
    </source>
</evidence>
<dbReference type="InterPro" id="IPR018044">
    <property type="entry name" value="Peptidase_S11"/>
</dbReference>
<name>A0A345BZX8_9BACI</name>
<dbReference type="KEGG" id="rue:DT065_11065"/>
<dbReference type="GO" id="GO:0009002">
    <property type="term" value="F:serine-type D-Ala-D-Ala carboxypeptidase activity"/>
    <property type="evidence" value="ECO:0007669"/>
    <property type="project" value="UniProtKB-EC"/>
</dbReference>
<dbReference type="GO" id="GO:0009252">
    <property type="term" value="P:peptidoglycan biosynthetic process"/>
    <property type="evidence" value="ECO:0007669"/>
    <property type="project" value="UniProtKB-UniPathway"/>
</dbReference>
<dbReference type="Gene3D" id="3.40.710.10">
    <property type="entry name" value="DD-peptidase/beta-lactamase superfamily"/>
    <property type="match status" value="1"/>
</dbReference>
<evidence type="ECO:0000256" key="2">
    <source>
        <dbReference type="ARBA" id="ARBA00004752"/>
    </source>
</evidence>
<comment type="function">
    <text evidence="1">Removes C-terminal D-alanyl residues from sugar-peptide cell wall precursors.</text>
</comment>
<evidence type="ECO:0000259" key="17">
    <source>
        <dbReference type="SMART" id="SM00936"/>
    </source>
</evidence>
<feature type="active site" description="Proton acceptor" evidence="13">
    <location>
        <position position="66"/>
    </location>
</feature>
<keyword evidence="11" id="KW-0961">Cell wall biogenesis/degradation</keyword>
<keyword evidence="5 18" id="KW-0121">Carboxypeptidase</keyword>
<comment type="catalytic activity">
    <reaction evidence="12">
        <text>Preferential cleavage: (Ac)2-L-Lys-D-Ala-|-D-Ala. Also transpeptidation of peptidyl-alanyl moieties that are N-acyl substituents of D-alanine.</text>
        <dbReference type="EC" id="3.4.16.4"/>
    </reaction>
</comment>
<protein>
    <recommendedName>
        <fullName evidence="4">serine-type D-Ala-D-Ala carboxypeptidase</fullName>
        <ecNumber evidence="4">3.4.16.4</ecNumber>
    </recommendedName>
</protein>
<feature type="domain" description="Peptidase S11 D-Ala-D-Ala carboxypeptidase A C-terminal" evidence="17">
    <location>
        <begin position="305"/>
        <end position="416"/>
    </location>
</feature>
<keyword evidence="8" id="KW-0378">Hydrolase</keyword>
<feature type="binding site" evidence="14">
    <location>
        <position position="255"/>
    </location>
    <ligand>
        <name>substrate</name>
    </ligand>
</feature>
<dbReference type="InterPro" id="IPR015956">
    <property type="entry name" value="Peniciliin-bd_prot_C_sf"/>
</dbReference>
<keyword evidence="19" id="KW-1185">Reference proteome</keyword>
<evidence type="ECO:0000256" key="15">
    <source>
        <dbReference type="RuleBase" id="RU004016"/>
    </source>
</evidence>
<organism evidence="18 19">
    <name type="scientific">Salicibibacter kimchii</name>
    <dbReference type="NCBI Taxonomy" id="2099786"/>
    <lineage>
        <taxon>Bacteria</taxon>
        <taxon>Bacillati</taxon>
        <taxon>Bacillota</taxon>
        <taxon>Bacilli</taxon>
        <taxon>Bacillales</taxon>
        <taxon>Bacillaceae</taxon>
        <taxon>Salicibibacter</taxon>
    </lineage>
</organism>
<dbReference type="Pfam" id="PF07943">
    <property type="entry name" value="PBP5_C"/>
    <property type="match status" value="1"/>
</dbReference>
<evidence type="ECO:0000256" key="4">
    <source>
        <dbReference type="ARBA" id="ARBA00012448"/>
    </source>
</evidence>
<evidence type="ECO:0000256" key="6">
    <source>
        <dbReference type="ARBA" id="ARBA00022670"/>
    </source>
</evidence>
<evidence type="ECO:0000256" key="7">
    <source>
        <dbReference type="ARBA" id="ARBA00022729"/>
    </source>
</evidence>
<evidence type="ECO:0000256" key="12">
    <source>
        <dbReference type="ARBA" id="ARBA00034000"/>
    </source>
</evidence>
<evidence type="ECO:0000256" key="8">
    <source>
        <dbReference type="ARBA" id="ARBA00022801"/>
    </source>
</evidence>
<keyword evidence="7 16" id="KW-0732">Signal</keyword>
<dbReference type="InterPro" id="IPR037167">
    <property type="entry name" value="Peptidase_S11_C_sf"/>
</dbReference>
<sequence>MEVPRMKKWTSILSGSALILALTTTTAEAQTPDVEAEASILVDVETGKILYDEDIDTLLPMASMAKMMTEYLVNEAIEEGNLSWDEEVSVSEEVADLSHNESLSNVYLRTDETYTIEELYEAMAIESANGATVALAEAVAGSEEAFVDMMNDKAAELGIEDYEFVNSSGLNNSSMDGNHPEGTDADAENMMSARGTAQLAYHLIQDYPEVLDVASTEETIFMEGSEMDELPMTNWNHMLGGSDFSHAYEGVDGIKTGNTDAAGFAFTGTVEQDDTRLLSVVMRTDSIDARFEETATLYDYGFDTFTTEEVISEGEQHDEVPVLPVPDGQEQDVPVVTGSALSFPILEGEEDMYSTSVTVAEDQLDEDGALSAPVEAGEEVGYVTVTYEGEDDEMYLTDEMETNAAVPLVAGDDVEQANWFVRSMRGIGGFFSGLWDQTTETVSGWFS</sequence>
<feature type="active site" evidence="13">
    <location>
        <position position="127"/>
    </location>
</feature>
<dbReference type="PRINTS" id="PR00725">
    <property type="entry name" value="DADACBPTASE1"/>
</dbReference>
<dbReference type="GO" id="GO:0071555">
    <property type="term" value="P:cell wall organization"/>
    <property type="evidence" value="ECO:0007669"/>
    <property type="project" value="UniProtKB-KW"/>
</dbReference>
<dbReference type="InterPro" id="IPR012907">
    <property type="entry name" value="Peptidase_S11_C"/>
</dbReference>
<dbReference type="AlphaFoldDB" id="A0A345BZX8"/>
<evidence type="ECO:0000256" key="5">
    <source>
        <dbReference type="ARBA" id="ARBA00022645"/>
    </source>
</evidence>
<evidence type="ECO:0000313" key="19">
    <source>
        <dbReference type="Proteomes" id="UP000252100"/>
    </source>
</evidence>
<evidence type="ECO:0000256" key="3">
    <source>
        <dbReference type="ARBA" id="ARBA00007164"/>
    </source>
</evidence>
<gene>
    <name evidence="18" type="ORF">DT065_11065</name>
</gene>
<dbReference type="Proteomes" id="UP000252100">
    <property type="component" value="Chromosome"/>
</dbReference>
<feature type="signal peptide" evidence="16">
    <location>
        <begin position="1"/>
        <end position="29"/>
    </location>
</feature>
<dbReference type="UniPathway" id="UPA00219"/>
<evidence type="ECO:0000256" key="11">
    <source>
        <dbReference type="ARBA" id="ARBA00023316"/>
    </source>
</evidence>